<protein>
    <submittedName>
        <fullName evidence="1">Uncharacterized protein</fullName>
    </submittedName>
</protein>
<name>A0ACC1MSU2_9HYPO</name>
<reference evidence="1" key="1">
    <citation type="submission" date="2022-08" db="EMBL/GenBank/DDBJ databases">
        <title>Genome Sequence of Lecanicillium fungicola.</title>
        <authorList>
            <person name="Buettner E."/>
        </authorList>
    </citation>
    <scope>NUCLEOTIDE SEQUENCE</scope>
    <source>
        <strain evidence="1">Babe33</strain>
    </source>
</reference>
<dbReference type="Proteomes" id="UP001143910">
    <property type="component" value="Unassembled WGS sequence"/>
</dbReference>
<keyword evidence="2" id="KW-1185">Reference proteome</keyword>
<organism evidence="1 2">
    <name type="scientific">Zarea fungicola</name>
    <dbReference type="NCBI Taxonomy" id="93591"/>
    <lineage>
        <taxon>Eukaryota</taxon>
        <taxon>Fungi</taxon>
        <taxon>Dikarya</taxon>
        <taxon>Ascomycota</taxon>
        <taxon>Pezizomycotina</taxon>
        <taxon>Sordariomycetes</taxon>
        <taxon>Hypocreomycetidae</taxon>
        <taxon>Hypocreales</taxon>
        <taxon>Cordycipitaceae</taxon>
        <taxon>Zarea</taxon>
    </lineage>
</organism>
<proteinExistence type="predicted"/>
<sequence length="477" mass="53156">MASMPRLSQSLKSSRYGRSLTKHGPEGRVSYVYKSFQWCLREKDRIKAVRDGLQEGVQRLTLLTALAARKSARADNATVLARIEAIQRVCQHIHSGREDVLDLLKKQQPNTQLGATERNSRTILTLARDALRGASAVKDLLSSVAEVVANLQIMASNAALMRSLDSTKGLPVVLEDALGRPLEIPAEWIDTLEWNVVLAGLLTCQFKGKKGQDMARRQQYALEEKATGRDLDTAIPLYHSLRRGMKVHMSMIFYDNDTVVGSCPRCHATTDAPEDVTIQCAVPGAGLQPIADIHEETPMFKGRTVATSIPIEPGDFQRVRMLQISEKLQFDDVASITDSSGSLLDEDALSVALESLDVSDHARELPIGIMQDLKNLNCSNKMSDKEVEQYADEGFWRWQEYMRRRRVSASSSFGKRSFDDHNSSDDSDDGGVNKVGSLAQHVRKRVLRARLLFHDSPETRIEELDEPDSKASQRKIA</sequence>
<dbReference type="EMBL" id="JANJQO010001683">
    <property type="protein sequence ID" value="KAJ2969722.1"/>
    <property type="molecule type" value="Genomic_DNA"/>
</dbReference>
<evidence type="ECO:0000313" key="1">
    <source>
        <dbReference type="EMBL" id="KAJ2969722.1"/>
    </source>
</evidence>
<comment type="caution">
    <text evidence="1">The sequence shown here is derived from an EMBL/GenBank/DDBJ whole genome shotgun (WGS) entry which is preliminary data.</text>
</comment>
<accession>A0ACC1MSU2</accession>
<gene>
    <name evidence="1" type="ORF">NQ176_g8524</name>
</gene>
<evidence type="ECO:0000313" key="2">
    <source>
        <dbReference type="Proteomes" id="UP001143910"/>
    </source>
</evidence>